<feature type="domain" description="GAG-pre-integrase" evidence="11">
    <location>
        <begin position="619"/>
        <end position="679"/>
    </location>
</feature>
<keyword evidence="4" id="KW-0378">Hydrolase</keyword>
<evidence type="ECO:0000256" key="10">
    <source>
        <dbReference type="SAM" id="MobiDB-lite"/>
    </source>
</evidence>
<sequence length="730" mass="83323">MDSMISTGQKNTRAEYMILSGVDNYLPMLDKDLYDSWKSRMELYMQNREHGIMILESVVHGPLIWLTIKENGVIRTKKYVELSPTKKIQADCDMKAINIILQAKEEKGCYVVQGKSSIDRSSRNGKVLNEEELEFLADPDIVEAKAVLMANLSSYGLDVLSEDTNSFAQQDAMLLSVFEQLSNQVTNCNKVNEDNLIANETLSDEFERYKERLKLLEERQNVDLALGFQNPFYLKKAQQIRPILYDDNVIAKETNVISIVDSEETLMLEEESRSKMLLKQNDPMVLEKKVNTKPIDYAELNRLSKDFDSASYSACMHVKLIQEFLSYVRDTCLDIHKPSEKLVSVMLINKKKIVRFADTVASSSNMPKVTNRPLLSSTRVKPSTSASGSKPSGITKNDRISRTPSSTEKNKVEVQSRKVKFKLNKQNSYSKNVYNEHVKYHVKGAQALYYVCNECLFDTNHAMYLIDHVNSINMRDKSASKKNKKRKEWKPIGKVFNSVGYKGKPTERAFTLDGNACPLTRITDTNKVPVMVPIPLELVAPEHVVTRVYTRRPKVPKSVPNSKTKVAKTMTASIMELDSGCSKHITGDRSQLTNFIHKFLGTVKFGNDQVTKIIGDIMASSRICLLSKSTKTKSWLWHQRLSYLNFGALNHLVRNVLVRGLPRLKFKKDYFCYVCAMGKIKKQSHKPKSEDINQEKLYLLHMDLCGPMRVASVNRKKYILVIVDDYSRFI</sequence>
<dbReference type="GO" id="GO:0003887">
    <property type="term" value="F:DNA-directed DNA polymerase activity"/>
    <property type="evidence" value="ECO:0007669"/>
    <property type="project" value="UniProtKB-KW"/>
</dbReference>
<dbReference type="GO" id="GO:0046872">
    <property type="term" value="F:metal ion binding"/>
    <property type="evidence" value="ECO:0007669"/>
    <property type="project" value="UniProtKB-KW"/>
</dbReference>
<dbReference type="InterPro" id="IPR025724">
    <property type="entry name" value="GAG-pre-integrase_dom"/>
</dbReference>
<evidence type="ECO:0000256" key="5">
    <source>
        <dbReference type="ARBA" id="ARBA00022842"/>
    </source>
</evidence>
<keyword evidence="9" id="KW-0233">DNA recombination</keyword>
<feature type="region of interest" description="Disordered" evidence="10">
    <location>
        <begin position="367"/>
        <end position="414"/>
    </location>
</feature>
<evidence type="ECO:0000313" key="12">
    <source>
        <dbReference type="EMBL" id="GEU97637.1"/>
    </source>
</evidence>
<evidence type="ECO:0000259" key="11">
    <source>
        <dbReference type="Pfam" id="PF13976"/>
    </source>
</evidence>
<evidence type="ECO:0000256" key="2">
    <source>
        <dbReference type="ARBA" id="ARBA00022723"/>
    </source>
</evidence>
<evidence type="ECO:0000256" key="7">
    <source>
        <dbReference type="ARBA" id="ARBA00022918"/>
    </source>
</evidence>
<keyword evidence="8" id="KW-0239">DNA-directed DNA polymerase</keyword>
<proteinExistence type="predicted"/>
<evidence type="ECO:0000256" key="3">
    <source>
        <dbReference type="ARBA" id="ARBA00022759"/>
    </source>
</evidence>
<evidence type="ECO:0000256" key="1">
    <source>
        <dbReference type="ARBA" id="ARBA00022722"/>
    </source>
</evidence>
<protein>
    <submittedName>
        <fullName evidence="12">Integrase, catalytic region, zinc finger, CCHC-type, peptidase aspartic, catalytic</fullName>
    </submittedName>
</protein>
<feature type="compositionally biased region" description="Polar residues" evidence="10">
    <location>
        <begin position="367"/>
        <end position="395"/>
    </location>
</feature>
<dbReference type="EMBL" id="BKCJ010011778">
    <property type="protein sequence ID" value="GEU97637.1"/>
    <property type="molecule type" value="Genomic_DNA"/>
</dbReference>
<dbReference type="GO" id="GO:0006310">
    <property type="term" value="P:DNA recombination"/>
    <property type="evidence" value="ECO:0007669"/>
    <property type="project" value="UniProtKB-KW"/>
</dbReference>
<accession>A0A699GR21</accession>
<dbReference type="AlphaFoldDB" id="A0A699GR21"/>
<keyword evidence="6" id="KW-0229">DNA integration</keyword>
<evidence type="ECO:0000256" key="9">
    <source>
        <dbReference type="ARBA" id="ARBA00023172"/>
    </source>
</evidence>
<keyword evidence="8" id="KW-0548">Nucleotidyltransferase</keyword>
<name>A0A699GR21_TANCI</name>
<keyword evidence="2" id="KW-0479">Metal-binding</keyword>
<dbReference type="Pfam" id="PF13976">
    <property type="entry name" value="gag_pre-integrs"/>
    <property type="match status" value="1"/>
</dbReference>
<dbReference type="GO" id="GO:0003676">
    <property type="term" value="F:nucleic acid binding"/>
    <property type="evidence" value="ECO:0007669"/>
    <property type="project" value="InterPro"/>
</dbReference>
<keyword evidence="3" id="KW-0255">Endonuclease</keyword>
<dbReference type="Gene3D" id="3.30.420.10">
    <property type="entry name" value="Ribonuclease H-like superfamily/Ribonuclease H"/>
    <property type="match status" value="1"/>
</dbReference>
<dbReference type="PANTHER" id="PTHR42648">
    <property type="entry name" value="TRANSPOSASE, PUTATIVE-RELATED"/>
    <property type="match status" value="1"/>
</dbReference>
<keyword evidence="7" id="KW-0695">RNA-directed DNA polymerase</keyword>
<reference evidence="12" key="1">
    <citation type="journal article" date="2019" name="Sci. Rep.">
        <title>Draft genome of Tanacetum cinerariifolium, the natural source of mosquito coil.</title>
        <authorList>
            <person name="Yamashiro T."/>
            <person name="Shiraishi A."/>
            <person name="Satake H."/>
            <person name="Nakayama K."/>
        </authorList>
    </citation>
    <scope>NUCLEOTIDE SEQUENCE</scope>
</reference>
<dbReference type="GO" id="GO:0015074">
    <property type="term" value="P:DNA integration"/>
    <property type="evidence" value="ECO:0007669"/>
    <property type="project" value="UniProtKB-KW"/>
</dbReference>
<keyword evidence="8" id="KW-0808">Transferase</keyword>
<keyword evidence="5" id="KW-0460">Magnesium</keyword>
<keyword evidence="1" id="KW-0540">Nuclease</keyword>
<evidence type="ECO:0000256" key="4">
    <source>
        <dbReference type="ARBA" id="ARBA00022801"/>
    </source>
</evidence>
<evidence type="ECO:0000256" key="6">
    <source>
        <dbReference type="ARBA" id="ARBA00022908"/>
    </source>
</evidence>
<dbReference type="GO" id="GO:0004519">
    <property type="term" value="F:endonuclease activity"/>
    <property type="evidence" value="ECO:0007669"/>
    <property type="project" value="UniProtKB-KW"/>
</dbReference>
<dbReference type="InterPro" id="IPR039537">
    <property type="entry name" value="Retrotran_Ty1/copia-like"/>
</dbReference>
<dbReference type="GO" id="GO:0003964">
    <property type="term" value="F:RNA-directed DNA polymerase activity"/>
    <property type="evidence" value="ECO:0007669"/>
    <property type="project" value="UniProtKB-KW"/>
</dbReference>
<gene>
    <name evidence="12" type="ORF">Tci_069615</name>
</gene>
<dbReference type="InterPro" id="IPR036397">
    <property type="entry name" value="RNaseH_sf"/>
</dbReference>
<comment type="caution">
    <text evidence="12">The sequence shown here is derived from an EMBL/GenBank/DDBJ whole genome shotgun (WGS) entry which is preliminary data.</text>
</comment>
<organism evidence="12">
    <name type="scientific">Tanacetum cinerariifolium</name>
    <name type="common">Dalmatian daisy</name>
    <name type="synonym">Chrysanthemum cinerariifolium</name>
    <dbReference type="NCBI Taxonomy" id="118510"/>
    <lineage>
        <taxon>Eukaryota</taxon>
        <taxon>Viridiplantae</taxon>
        <taxon>Streptophyta</taxon>
        <taxon>Embryophyta</taxon>
        <taxon>Tracheophyta</taxon>
        <taxon>Spermatophyta</taxon>
        <taxon>Magnoliopsida</taxon>
        <taxon>eudicotyledons</taxon>
        <taxon>Gunneridae</taxon>
        <taxon>Pentapetalae</taxon>
        <taxon>asterids</taxon>
        <taxon>campanulids</taxon>
        <taxon>Asterales</taxon>
        <taxon>Asteraceae</taxon>
        <taxon>Asteroideae</taxon>
        <taxon>Anthemideae</taxon>
        <taxon>Anthemidinae</taxon>
        <taxon>Tanacetum</taxon>
    </lineage>
</organism>
<evidence type="ECO:0000256" key="8">
    <source>
        <dbReference type="ARBA" id="ARBA00022932"/>
    </source>
</evidence>
<dbReference type="PANTHER" id="PTHR42648:SF11">
    <property type="entry name" value="TRANSPOSON TY4-P GAG-POL POLYPROTEIN"/>
    <property type="match status" value="1"/>
</dbReference>
<dbReference type="GO" id="GO:0016787">
    <property type="term" value="F:hydrolase activity"/>
    <property type="evidence" value="ECO:0007669"/>
    <property type="project" value="UniProtKB-KW"/>
</dbReference>